<dbReference type="Pfam" id="PF07714">
    <property type="entry name" value="PK_Tyr_Ser-Thr"/>
    <property type="match status" value="1"/>
</dbReference>
<feature type="region of interest" description="Disordered" evidence="1">
    <location>
        <begin position="1453"/>
        <end position="1478"/>
    </location>
</feature>
<feature type="region of interest" description="Disordered" evidence="1">
    <location>
        <begin position="1303"/>
        <end position="1324"/>
    </location>
</feature>
<sequence>MPLAASRRRSSSNADILAPLVEDEALGLMDQGVIDDAANRTEWSEASRSSCPTLVVARGCSSCVGLDPAAALGQAAISCSSPWFLCAVMRPHSAVGGAPVKPGGPSVSPVSAATSRSIASPMRLDFMTLMRQASNRGSSGGLTGDPGTPTRGLPPPWSSGLMAPSDTCRSGSAAAAAAAAECRLSPADCAVTAASQQETYGGNTSALDAAQQRRKRRASALAAAGNGGALGGGSTVAAAATTPGGGAASCCPPGHGPGSSVGTSAAAVAAVAFARCSSSPDIRPGGGVLSGTVCSSTASGERAAAAPPHLMTYAPYTAPRSVEQPGSSTASSRSYYVGGCRGGCGSSSRRCSVSGGGSSSGGCGGGGGVPPGAVFRTCQVSAGRNSVEVRAVQPPSLSPLRPRGLPMRTAAAAAAAAACAVSGHSTSALPKYTYAPSLKATGAISWIDSCVPRGLAAVVPPLPAAAAKPEVVRREVVDMEGAVAMAATAAVRPPFGSGVTADADAAAAAVRGLMEQLSGPLALSGECSGVLLPDRPSDSSAAQPYITRFLKAAPAAGWISRGYCCTGGGGGDGGGPTAGSAAAESWGAGSSSRGGGGGTLPLPTLPPAATAAITVLPTSAFADDDASGGAGADGDPSANVALLQGVVVGSLGDTLTAVDGCPDGAASSVVRTGAQTQPGVGASSVAEAEQAILVIQNLLERDVLPDGTEPLAPVATADATSAPLLTPAVGRHAASPSPQLFKAFNSNRGQASWNAMTLPGGGGGDGGHLAVHGSLRAGVGAPTAAAAATTSQAAQYGPVRLPVDIGECRAPSVCSPTPSHLLTSPTFLASSASPSTFPYHGGLESFVSVQNISGNASGGGSSAAAAAAAAAAGGSMSNRSGRTLKIEPCSRCMPSPPHLRDIPRIGTCEMEAAALGGGGDRGGGGGGGGGESAPWVAALNNGGAAMRGRHSLGTRRGSSVIASESSLAAIALLRSAAPNCPLPDDSAGSGGGSQLSVLHTVGAGGAAAVQQVDGGSPHTLRLEDGLVSDPLLLVDGLCHLSYVTSGAYAAVYRGTLDGINVGIKFLASTSLDLKAPAVREALLGPGLEHENIIRTYTTRVARVDRRAVSQLKAIAAAAAMAAAAVLQRKKHSSAGTRRYSNGTSAAACSPLSLPSTPQLRAGAAASQWKATMTTTTTTAPAGGVAAGALSAGASPGRAVSSTSPRTPIGAAVADANVTANITCGIGTAGFAGYGGGGGGGGDAAISAVGSCRRHLAVREEATKAMAKVPAGPMLGLALCNDVVVSRGGVAAATAVAAGRVQNSPQGEVKGRLSSASGVPSEDRDRVGPAAAAAAAAAAVAAAGGSSGGLPRQLYIRKSLSANARTEIAAYDDDAAVMAAAAAAAAAVEEPPSAPSAPLAGLVATADACRTHGQRAVPWHGSVRILGVGARVTLLPQLLQSVDPGMPSRVLVAGPGPAPSCHGSAAAPPRGPGPGPPRGGIAAKRLLDVLRTVGVVGPTGHPTAEAHYVTVVVMEYADAGNLDSFSSSETPCDLATAVYLLRQVACGMSYLHAHGLVHGDLKPANVLLLRDPSTGRLTAKVADFGLSGLSGHQGTNGGADTCGTVAYSAPERLADEEDSSGAEQAADVYSFGICMQQLVSGVRPFADLTFGQVMFSVLCLKMRPSWPEGRCGALEPLYNMCCDPQPEKRPTFEQVMVMTVLTEGCCKLTCQGLTCFVMYYIAA</sequence>
<dbReference type="PANTHER" id="PTHR44329:SF289">
    <property type="entry name" value="SERINE_THREONINE-PROTEIN KINASE VIK"/>
    <property type="match status" value="1"/>
</dbReference>
<evidence type="ECO:0000313" key="3">
    <source>
        <dbReference type="EMBL" id="EFJ48292.1"/>
    </source>
</evidence>
<reference evidence="3 4" key="1">
    <citation type="journal article" date="2010" name="Science">
        <title>Genomic analysis of organismal complexity in the multicellular green alga Volvox carteri.</title>
        <authorList>
            <person name="Prochnik S.E."/>
            <person name="Umen J."/>
            <person name="Nedelcu A.M."/>
            <person name="Hallmann A."/>
            <person name="Miller S.M."/>
            <person name="Nishii I."/>
            <person name="Ferris P."/>
            <person name="Kuo A."/>
            <person name="Mitros T."/>
            <person name="Fritz-Laylin L.K."/>
            <person name="Hellsten U."/>
            <person name="Chapman J."/>
            <person name="Simakov O."/>
            <person name="Rensing S.A."/>
            <person name="Terry A."/>
            <person name="Pangilinan J."/>
            <person name="Kapitonov V."/>
            <person name="Jurka J."/>
            <person name="Salamov A."/>
            <person name="Shapiro H."/>
            <person name="Schmutz J."/>
            <person name="Grimwood J."/>
            <person name="Lindquist E."/>
            <person name="Lucas S."/>
            <person name="Grigoriev I.V."/>
            <person name="Schmitt R."/>
            <person name="Kirk D."/>
            <person name="Rokhsar D.S."/>
        </authorList>
    </citation>
    <scope>NUCLEOTIDE SEQUENCE [LARGE SCALE GENOMIC DNA]</scope>
    <source>
        <strain evidence="4">f. Nagariensis / Eve</strain>
    </source>
</reference>
<dbReference type="InterPro" id="IPR011009">
    <property type="entry name" value="Kinase-like_dom_sf"/>
</dbReference>
<dbReference type="EMBL" id="GL378340">
    <property type="protein sequence ID" value="EFJ48292.1"/>
    <property type="molecule type" value="Genomic_DNA"/>
</dbReference>
<dbReference type="GO" id="GO:0004674">
    <property type="term" value="F:protein serine/threonine kinase activity"/>
    <property type="evidence" value="ECO:0007669"/>
    <property type="project" value="TreeGrafter"/>
</dbReference>
<organism evidence="4">
    <name type="scientific">Volvox carteri f. nagariensis</name>
    <dbReference type="NCBI Taxonomy" id="3068"/>
    <lineage>
        <taxon>Eukaryota</taxon>
        <taxon>Viridiplantae</taxon>
        <taxon>Chlorophyta</taxon>
        <taxon>core chlorophytes</taxon>
        <taxon>Chlorophyceae</taxon>
        <taxon>CS clade</taxon>
        <taxon>Chlamydomonadales</taxon>
        <taxon>Volvocaceae</taxon>
        <taxon>Volvox</taxon>
    </lineage>
</organism>
<dbReference type="eggNOG" id="KOG0192">
    <property type="taxonomic scope" value="Eukaryota"/>
</dbReference>
<dbReference type="InParanoid" id="D8TW24"/>
<dbReference type="Gene3D" id="3.30.200.20">
    <property type="entry name" value="Phosphorylase Kinase, domain 1"/>
    <property type="match status" value="1"/>
</dbReference>
<dbReference type="Gene3D" id="1.10.510.10">
    <property type="entry name" value="Transferase(Phosphotransferase) domain 1"/>
    <property type="match status" value="1"/>
</dbReference>
<gene>
    <name evidence="3" type="ORF">VOLCADRAFT_91055</name>
</gene>
<dbReference type="PROSITE" id="PS50011">
    <property type="entry name" value="PROTEIN_KINASE_DOM"/>
    <property type="match status" value="1"/>
</dbReference>
<dbReference type="GO" id="GO:0005524">
    <property type="term" value="F:ATP binding"/>
    <property type="evidence" value="ECO:0007669"/>
    <property type="project" value="InterPro"/>
</dbReference>
<dbReference type="InterPro" id="IPR000719">
    <property type="entry name" value="Prot_kinase_dom"/>
</dbReference>
<dbReference type="KEGG" id="vcn:VOLCADRAFT_91055"/>
<dbReference type="PANTHER" id="PTHR44329">
    <property type="entry name" value="SERINE/THREONINE-PROTEIN KINASE TNNI3K-RELATED"/>
    <property type="match status" value="1"/>
</dbReference>
<feature type="region of interest" description="Disordered" evidence="1">
    <location>
        <begin position="573"/>
        <end position="604"/>
    </location>
</feature>
<evidence type="ECO:0000313" key="4">
    <source>
        <dbReference type="Proteomes" id="UP000001058"/>
    </source>
</evidence>
<proteinExistence type="predicted"/>
<protein>
    <recommendedName>
        <fullName evidence="2">Protein kinase domain-containing protein</fullName>
    </recommendedName>
</protein>
<dbReference type="SMART" id="SM00220">
    <property type="entry name" value="S_TKc"/>
    <property type="match status" value="1"/>
</dbReference>
<dbReference type="InterPro" id="IPR001245">
    <property type="entry name" value="Ser-Thr/Tyr_kinase_cat_dom"/>
</dbReference>
<dbReference type="STRING" id="3068.D8TW24"/>
<feature type="domain" description="Protein kinase" evidence="2">
    <location>
        <begin position="1419"/>
        <end position="1700"/>
    </location>
</feature>
<feature type="compositionally biased region" description="Low complexity" evidence="1">
    <location>
        <begin position="578"/>
        <end position="591"/>
    </location>
</feature>
<dbReference type="OrthoDB" id="6513151at2759"/>
<dbReference type="Proteomes" id="UP000001058">
    <property type="component" value="Unassembled WGS sequence"/>
</dbReference>
<dbReference type="InterPro" id="IPR051681">
    <property type="entry name" value="Ser/Thr_Kinases-Pseudokinases"/>
</dbReference>
<evidence type="ECO:0000259" key="2">
    <source>
        <dbReference type="PROSITE" id="PS50011"/>
    </source>
</evidence>
<feature type="region of interest" description="Disordered" evidence="1">
    <location>
        <begin position="134"/>
        <end position="164"/>
    </location>
</feature>
<keyword evidence="4" id="KW-1185">Reference proteome</keyword>
<accession>D8TW24</accession>
<dbReference type="RefSeq" id="XP_002950546.1">
    <property type="nucleotide sequence ID" value="XM_002950500.1"/>
</dbReference>
<dbReference type="PROSITE" id="PS00108">
    <property type="entry name" value="PROTEIN_KINASE_ST"/>
    <property type="match status" value="1"/>
</dbReference>
<dbReference type="GeneID" id="9617856"/>
<dbReference type="SUPFAM" id="SSF56112">
    <property type="entry name" value="Protein kinase-like (PK-like)"/>
    <property type="match status" value="1"/>
</dbReference>
<evidence type="ECO:0000256" key="1">
    <source>
        <dbReference type="SAM" id="MobiDB-lite"/>
    </source>
</evidence>
<dbReference type="InterPro" id="IPR008271">
    <property type="entry name" value="Ser/Thr_kinase_AS"/>
</dbReference>
<name>D8TW24_VOLCA</name>